<dbReference type="KEGG" id="pbar:105422519"/>
<gene>
    <name evidence="7" type="primary">LOC105422519</name>
</gene>
<organism evidence="6 7">
    <name type="scientific">Pogonomyrmex barbatus</name>
    <name type="common">red harvester ant</name>
    <dbReference type="NCBI Taxonomy" id="144034"/>
    <lineage>
        <taxon>Eukaryota</taxon>
        <taxon>Metazoa</taxon>
        <taxon>Ecdysozoa</taxon>
        <taxon>Arthropoda</taxon>
        <taxon>Hexapoda</taxon>
        <taxon>Insecta</taxon>
        <taxon>Pterygota</taxon>
        <taxon>Neoptera</taxon>
        <taxon>Endopterygota</taxon>
        <taxon>Hymenoptera</taxon>
        <taxon>Apocrita</taxon>
        <taxon>Aculeata</taxon>
        <taxon>Formicoidea</taxon>
        <taxon>Formicidae</taxon>
        <taxon>Myrmicinae</taxon>
        <taxon>Pogonomyrmex</taxon>
    </lineage>
</organism>
<protein>
    <submittedName>
        <fullName evidence="7">Myeloid leukemia factor isoform X1</fullName>
    </submittedName>
</protein>
<comment type="similarity">
    <text evidence="2">Belongs to the MLF family.</text>
</comment>
<evidence type="ECO:0000256" key="1">
    <source>
        <dbReference type="ARBA" id="ARBA00004496"/>
    </source>
</evidence>
<dbReference type="GeneID" id="105422519"/>
<dbReference type="RefSeq" id="XP_011630216.1">
    <property type="nucleotide sequence ID" value="XM_011631914.2"/>
</dbReference>
<feature type="compositionally biased region" description="Low complexity" evidence="5">
    <location>
        <begin position="222"/>
        <end position="254"/>
    </location>
</feature>
<dbReference type="InterPro" id="IPR019376">
    <property type="entry name" value="Myeloid_leukemia_factor"/>
</dbReference>
<reference evidence="7" key="1">
    <citation type="submission" date="2025-08" db="UniProtKB">
        <authorList>
            <consortium name="RefSeq"/>
        </authorList>
    </citation>
    <scope>IDENTIFICATION</scope>
</reference>
<evidence type="ECO:0000256" key="3">
    <source>
        <dbReference type="ARBA" id="ARBA00022490"/>
    </source>
</evidence>
<dbReference type="CTD" id="36750"/>
<feature type="compositionally biased region" description="Basic and acidic residues" evidence="5">
    <location>
        <begin position="153"/>
        <end position="162"/>
    </location>
</feature>
<dbReference type="Pfam" id="PF10248">
    <property type="entry name" value="Mlf1IP"/>
    <property type="match status" value="1"/>
</dbReference>
<keyword evidence="3" id="KW-0963">Cytoplasm</keyword>
<dbReference type="PANTHER" id="PTHR13105">
    <property type="entry name" value="MYELOID LEUKEMIA FACTOR"/>
    <property type="match status" value="1"/>
</dbReference>
<evidence type="ECO:0000256" key="2">
    <source>
        <dbReference type="ARBA" id="ARBA00008332"/>
    </source>
</evidence>
<dbReference type="AlphaFoldDB" id="A0A6I9VU11"/>
<name>A0A6I9VU11_9HYME</name>
<keyword evidence="4" id="KW-0597">Phosphoprotein</keyword>
<comment type="subcellular location">
    <subcellularLocation>
        <location evidence="1">Cytoplasm</location>
    </subcellularLocation>
</comment>
<evidence type="ECO:0000313" key="6">
    <source>
        <dbReference type="Proteomes" id="UP000504615"/>
    </source>
</evidence>
<evidence type="ECO:0000256" key="5">
    <source>
        <dbReference type="SAM" id="MobiDB-lite"/>
    </source>
</evidence>
<dbReference type="GO" id="GO:0005737">
    <property type="term" value="C:cytoplasm"/>
    <property type="evidence" value="ECO:0007669"/>
    <property type="project" value="UniProtKB-SubCell"/>
</dbReference>
<feature type="compositionally biased region" description="Basic residues" evidence="5">
    <location>
        <begin position="267"/>
        <end position="277"/>
    </location>
</feature>
<feature type="compositionally biased region" description="Polar residues" evidence="5">
    <location>
        <begin position="191"/>
        <end position="201"/>
    </location>
</feature>
<proteinExistence type="inferred from homology"/>
<evidence type="ECO:0000256" key="4">
    <source>
        <dbReference type="ARBA" id="ARBA00022553"/>
    </source>
</evidence>
<sequence length="277" mass="30952">MQTMRQMNSMMNSLFNDPFQNMMGQNALMPYGRGIHNDMPVSLFDPNFGRFGFNNMGSNGNCHSFMSQSVMTMSSGPDGRPQVYQETMSTRMAPGGIKETKQTVSDSLTGTRKMAIGHHIGERAHILERERNMHGEEEERQEFINLDEEEAESFNHEWETRTRRVAGSIDGPNSATAANIRHHPEPRQLALPSTTDQPASRHSNRRWVPSARRAIRSLNPLKIKSTSSSSSLKSPESAASARAEASSTSSSTSGSRKREHKPDRQISNKRHVPPSDN</sequence>
<feature type="compositionally biased region" description="Acidic residues" evidence="5">
    <location>
        <begin position="138"/>
        <end position="152"/>
    </location>
</feature>
<feature type="region of interest" description="Disordered" evidence="5">
    <location>
        <begin position="130"/>
        <end position="277"/>
    </location>
</feature>
<dbReference type="Proteomes" id="UP000504615">
    <property type="component" value="Unplaced"/>
</dbReference>
<keyword evidence="6" id="KW-1185">Reference proteome</keyword>
<dbReference type="OrthoDB" id="8707547at2759"/>
<accession>A0A6I9VU11</accession>
<evidence type="ECO:0000313" key="7">
    <source>
        <dbReference type="RefSeq" id="XP_011630216.1"/>
    </source>
</evidence>